<keyword evidence="3" id="KW-1185">Reference proteome</keyword>
<evidence type="ECO:0000313" key="2">
    <source>
        <dbReference type="EMBL" id="SDP61295.1"/>
    </source>
</evidence>
<sequence length="299" mass="33903">MTADYLGTYEPGSDEWQALRTSGLGGSEIAAVLGLSPYESRFSLWHRKQGLADPQPDHAAMRAGRYLEPAVAAMFADAHPEWTVEQSGTWCHAERRWQIANPDRLITTDQGHRELLEIKTARDSFGWGEPGTDEIPVHYRCQILWYLDVLGLHRAHLAVLTSGQDYAEYIVEYSTDEANLLRDHGEDFLRTIEENERPSIDEHGETYQVIRDLHPDIEDASVEIPAKLAEHYRDHLVDERIVRDRKRRYVAEIADYMGTARRAYSEGQPIAIRKASHGGTPHVAPAPALTRTISQENKP</sequence>
<keyword evidence="2" id="KW-0378">Hydrolase</keyword>
<dbReference type="InterPro" id="IPR011604">
    <property type="entry name" value="PDDEXK-like_dom_sf"/>
</dbReference>
<dbReference type="PANTHER" id="PTHR46609">
    <property type="entry name" value="EXONUCLEASE, PHAGE-TYPE/RECB, C-TERMINAL DOMAIN-CONTAINING PROTEIN"/>
    <property type="match status" value="1"/>
</dbReference>
<reference evidence="3" key="1">
    <citation type="submission" date="2016-10" db="EMBL/GenBank/DDBJ databases">
        <authorList>
            <person name="Varghese N."/>
            <person name="Submissions S."/>
        </authorList>
    </citation>
    <scope>NUCLEOTIDE SEQUENCE [LARGE SCALE GENOMIC DNA]</scope>
    <source>
        <strain evidence="3">DSM 46732</strain>
    </source>
</reference>
<dbReference type="InterPro" id="IPR017482">
    <property type="entry name" value="Lambda-type_endonuclease"/>
</dbReference>
<dbReference type="NCBIfam" id="TIGR03033">
    <property type="entry name" value="phage_rel_nuc"/>
    <property type="match status" value="1"/>
</dbReference>
<dbReference type="STRING" id="405564.SAMN04487905_10656"/>
<dbReference type="PANTHER" id="PTHR46609:SF6">
    <property type="entry name" value="EXONUCLEASE, PHAGE-TYPE_RECB, C-TERMINAL DOMAIN-CONTAINING PROTEIN-RELATED"/>
    <property type="match status" value="1"/>
</dbReference>
<dbReference type="InterPro" id="IPR051703">
    <property type="entry name" value="NF-kappa-B_Signaling_Reg"/>
</dbReference>
<dbReference type="SUPFAM" id="SSF52980">
    <property type="entry name" value="Restriction endonuclease-like"/>
    <property type="match status" value="1"/>
</dbReference>
<dbReference type="EMBL" id="FNJR01000006">
    <property type="protein sequence ID" value="SDP61295.1"/>
    <property type="molecule type" value="Genomic_DNA"/>
</dbReference>
<accession>A0A1H0U5N4</accession>
<dbReference type="Gene3D" id="3.90.320.10">
    <property type="match status" value="1"/>
</dbReference>
<feature type="domain" description="YqaJ viral recombinase" evidence="1">
    <location>
        <begin position="15"/>
        <end position="151"/>
    </location>
</feature>
<protein>
    <submittedName>
        <fullName evidence="2">Putative phage-type endonuclease</fullName>
    </submittedName>
</protein>
<gene>
    <name evidence="2" type="ORF">SAMN04487905_10656</name>
</gene>
<proteinExistence type="predicted"/>
<keyword evidence="2" id="KW-0540">Nuclease</keyword>
<dbReference type="Pfam" id="PF09588">
    <property type="entry name" value="YqaJ"/>
    <property type="match status" value="1"/>
</dbReference>
<evidence type="ECO:0000313" key="3">
    <source>
        <dbReference type="Proteomes" id="UP000199497"/>
    </source>
</evidence>
<evidence type="ECO:0000259" key="1">
    <source>
        <dbReference type="Pfam" id="PF09588"/>
    </source>
</evidence>
<dbReference type="AlphaFoldDB" id="A0A1H0U5N4"/>
<keyword evidence="2" id="KW-0255">Endonuclease</keyword>
<dbReference type="InterPro" id="IPR019080">
    <property type="entry name" value="YqaJ_viral_recombinase"/>
</dbReference>
<dbReference type="Proteomes" id="UP000199497">
    <property type="component" value="Unassembled WGS sequence"/>
</dbReference>
<name>A0A1H0U5N4_9ACTN</name>
<dbReference type="RefSeq" id="WP_170837429.1">
    <property type="nucleotide sequence ID" value="NZ_FNJR01000006.1"/>
</dbReference>
<organism evidence="2 3">
    <name type="scientific">Actinopolyspora xinjiangensis</name>
    <dbReference type="NCBI Taxonomy" id="405564"/>
    <lineage>
        <taxon>Bacteria</taxon>
        <taxon>Bacillati</taxon>
        <taxon>Actinomycetota</taxon>
        <taxon>Actinomycetes</taxon>
        <taxon>Actinopolysporales</taxon>
        <taxon>Actinopolysporaceae</taxon>
        <taxon>Actinopolyspora</taxon>
    </lineage>
</organism>
<dbReference type="InterPro" id="IPR011335">
    <property type="entry name" value="Restrct_endonuc-II-like"/>
</dbReference>
<dbReference type="GO" id="GO:0004519">
    <property type="term" value="F:endonuclease activity"/>
    <property type="evidence" value="ECO:0007669"/>
    <property type="project" value="UniProtKB-KW"/>
</dbReference>